<evidence type="ECO:0000313" key="2">
    <source>
        <dbReference type="Proteomes" id="UP000706031"/>
    </source>
</evidence>
<dbReference type="PANTHER" id="PTHR42999:SF1">
    <property type="entry name" value="PENTAPEPTIDE REPEAT-CONTAINING PROTEIN"/>
    <property type="match status" value="1"/>
</dbReference>
<dbReference type="Pfam" id="PF00805">
    <property type="entry name" value="Pentapeptide"/>
    <property type="match status" value="2"/>
</dbReference>
<dbReference type="PANTHER" id="PTHR42999">
    <property type="entry name" value="ANTIBIOTIC RESISTANCE PROTEIN MCBG"/>
    <property type="match status" value="1"/>
</dbReference>
<dbReference type="RefSeq" id="WP_221787719.1">
    <property type="nucleotide sequence ID" value="NZ_JACLIC010000010.1"/>
</dbReference>
<dbReference type="Gene3D" id="2.160.20.80">
    <property type="entry name" value="E3 ubiquitin-protein ligase SopA"/>
    <property type="match status" value="2"/>
</dbReference>
<sequence length="255" mass="28892">MRRLESGMSVDNECFSDILRYENETISGTTVTNSNVGSPIFWNCTLHQLVFDTCDLTNARFFEGSTVDQCTFIRSDLRSVGIGKNEAVFTNCEFTSCDLRGMTLENATFIDCTFVKCRFNDRILQAANIVNCSFTGKLVDITFEGNGKQKLIVNLENCILDGVRFVGCDLTQCIPPKSKNHLYMEQVSARVKNALMKIDDDLDLSDDDRKILVRSLRKLDGMEQYIFNTAHMKKIYGDVFVERFFSSLESTSCLV</sequence>
<evidence type="ECO:0000313" key="1">
    <source>
        <dbReference type="EMBL" id="MBY0202870.1"/>
    </source>
</evidence>
<dbReference type="Proteomes" id="UP000706031">
    <property type="component" value="Unassembled WGS sequence"/>
</dbReference>
<dbReference type="InterPro" id="IPR001646">
    <property type="entry name" value="5peptide_repeat"/>
</dbReference>
<comment type="caution">
    <text evidence="1">The sequence shown here is derived from an EMBL/GenBank/DDBJ whole genome shotgun (WGS) entry which is preliminary data.</text>
</comment>
<organism evidence="1 2">
    <name type="scientific">Paenibacillus cucumis</name>
    <name type="common">ex Kampfer et al. 2016</name>
    <dbReference type="NCBI Taxonomy" id="1776858"/>
    <lineage>
        <taxon>Bacteria</taxon>
        <taxon>Bacillati</taxon>
        <taxon>Bacillota</taxon>
        <taxon>Bacilli</taxon>
        <taxon>Bacillales</taxon>
        <taxon>Paenibacillaceae</taxon>
        <taxon>Paenibacillus</taxon>
    </lineage>
</organism>
<name>A0ABS7KFE4_9BACL</name>
<proteinExistence type="predicted"/>
<accession>A0ABS7KFE4</accession>
<dbReference type="EMBL" id="JACLIC010000010">
    <property type="protein sequence ID" value="MBY0202870.1"/>
    <property type="molecule type" value="Genomic_DNA"/>
</dbReference>
<reference evidence="1 2" key="1">
    <citation type="submission" date="2020-08" db="EMBL/GenBank/DDBJ databases">
        <title>Fungal Genomes of the International Space Station.</title>
        <authorList>
            <person name="Seuylemezian A."/>
            <person name="Singh N.K."/>
            <person name="Wood J."/>
            <person name="Venkateswaran K."/>
        </authorList>
    </citation>
    <scope>NUCLEOTIDE SEQUENCE [LARGE SCALE GENOMIC DNA]</scope>
    <source>
        <strain evidence="1 2">S/N-304-OC-R4</strain>
    </source>
</reference>
<dbReference type="SUPFAM" id="SSF141571">
    <property type="entry name" value="Pentapeptide repeat-like"/>
    <property type="match status" value="1"/>
</dbReference>
<protein>
    <submittedName>
        <fullName evidence="1">Pentapeptide repeat-containing protein</fullName>
    </submittedName>
</protein>
<dbReference type="InterPro" id="IPR052949">
    <property type="entry name" value="PA_immunity-related"/>
</dbReference>
<gene>
    <name evidence="1" type="ORF">H7T88_06515</name>
</gene>
<keyword evidence="2" id="KW-1185">Reference proteome</keyword>